<dbReference type="AlphaFoldDB" id="A0A1Y2JQ50"/>
<evidence type="ECO:0000313" key="4">
    <source>
        <dbReference type="EMBL" id="OSJ33256.1"/>
    </source>
</evidence>
<dbReference type="InterPro" id="IPR012340">
    <property type="entry name" value="NA-bd_OB-fold"/>
</dbReference>
<dbReference type="Proteomes" id="UP000193335">
    <property type="component" value="Unassembled WGS sequence"/>
</dbReference>
<reference evidence="4 5" key="1">
    <citation type="submission" date="2017-03" db="EMBL/GenBank/DDBJ databases">
        <title>Whole genome sequences of fourteen strains of Bradyrhizobium canariense and one strain of Bradyrhizobium japonicum isolated from Lupinus (Papilionoideae: Genisteae) species in Algeria.</title>
        <authorList>
            <person name="Crovadore J."/>
            <person name="Chekireb D."/>
            <person name="Brachmann A."/>
            <person name="Chablais R."/>
            <person name="Cochard B."/>
            <person name="Lefort F."/>
        </authorList>
    </citation>
    <scope>NUCLEOTIDE SEQUENCE [LARGE SCALE GENOMIC DNA]</scope>
    <source>
        <strain evidence="4 5">UBMA197</strain>
    </source>
</reference>
<dbReference type="Gene3D" id="2.40.50.140">
    <property type="entry name" value="Nucleic acid-binding proteins"/>
    <property type="match status" value="1"/>
</dbReference>
<dbReference type="RefSeq" id="WP_085400768.1">
    <property type="nucleotide sequence ID" value="NZ_NAFL01000243.1"/>
</dbReference>
<dbReference type="Pfam" id="PF00313">
    <property type="entry name" value="CSD"/>
    <property type="match status" value="1"/>
</dbReference>
<dbReference type="InterPro" id="IPR002059">
    <property type="entry name" value="CSP_DNA-bd"/>
</dbReference>
<sequence length="66" mass="7324">MTKIGEVKNWNERGFGFLRVDGHDIFCHVSALPRGTTRLDVGTHVAFDIGINERTGKPMATNVRLA</sequence>
<comment type="subcellular location">
    <subcellularLocation>
        <location evidence="1">Cytoplasm</location>
    </subcellularLocation>
</comment>
<gene>
    <name evidence="4" type="ORF">BSZ19_16595</name>
</gene>
<keyword evidence="2" id="KW-0963">Cytoplasm</keyword>
<evidence type="ECO:0000313" key="5">
    <source>
        <dbReference type="Proteomes" id="UP000193335"/>
    </source>
</evidence>
<name>A0A1Y2JQ50_BRAJP</name>
<evidence type="ECO:0000256" key="2">
    <source>
        <dbReference type="ARBA" id="ARBA00022490"/>
    </source>
</evidence>
<dbReference type="PROSITE" id="PS51857">
    <property type="entry name" value="CSD_2"/>
    <property type="match status" value="1"/>
</dbReference>
<dbReference type="EMBL" id="NAFL01000243">
    <property type="protein sequence ID" value="OSJ33256.1"/>
    <property type="molecule type" value="Genomic_DNA"/>
</dbReference>
<accession>A0A1Y2JQ50</accession>
<organism evidence="4 5">
    <name type="scientific">Bradyrhizobium japonicum</name>
    <dbReference type="NCBI Taxonomy" id="375"/>
    <lineage>
        <taxon>Bacteria</taxon>
        <taxon>Pseudomonadati</taxon>
        <taxon>Pseudomonadota</taxon>
        <taxon>Alphaproteobacteria</taxon>
        <taxon>Hyphomicrobiales</taxon>
        <taxon>Nitrobacteraceae</taxon>
        <taxon>Bradyrhizobium</taxon>
    </lineage>
</organism>
<dbReference type="SMART" id="SM00357">
    <property type="entry name" value="CSP"/>
    <property type="match status" value="1"/>
</dbReference>
<evidence type="ECO:0000256" key="1">
    <source>
        <dbReference type="ARBA" id="ARBA00004496"/>
    </source>
</evidence>
<dbReference type="SMR" id="A0A1Y2JQ50"/>
<dbReference type="SUPFAM" id="SSF50249">
    <property type="entry name" value="Nucleic acid-binding proteins"/>
    <property type="match status" value="1"/>
</dbReference>
<protein>
    <recommendedName>
        <fullName evidence="3">CSD domain-containing protein</fullName>
    </recommendedName>
</protein>
<dbReference type="InterPro" id="IPR011129">
    <property type="entry name" value="CSD"/>
</dbReference>
<dbReference type="GO" id="GO:0003676">
    <property type="term" value="F:nucleic acid binding"/>
    <property type="evidence" value="ECO:0007669"/>
    <property type="project" value="InterPro"/>
</dbReference>
<evidence type="ECO:0000259" key="3">
    <source>
        <dbReference type="PROSITE" id="PS51857"/>
    </source>
</evidence>
<dbReference type="PIRSF" id="PIRSF002599">
    <property type="entry name" value="Cold_shock_A"/>
    <property type="match status" value="1"/>
</dbReference>
<proteinExistence type="predicted"/>
<dbReference type="InterPro" id="IPR012156">
    <property type="entry name" value="Cold_shock_CspA"/>
</dbReference>
<dbReference type="GO" id="GO:0005829">
    <property type="term" value="C:cytosol"/>
    <property type="evidence" value="ECO:0007669"/>
    <property type="project" value="UniProtKB-ARBA"/>
</dbReference>
<comment type="caution">
    <text evidence="4">The sequence shown here is derived from an EMBL/GenBank/DDBJ whole genome shotgun (WGS) entry which is preliminary data.</text>
</comment>
<feature type="domain" description="CSD" evidence="3">
    <location>
        <begin position="2"/>
        <end position="65"/>
    </location>
</feature>